<feature type="transmembrane region" description="Helical" evidence="1">
    <location>
        <begin position="142"/>
        <end position="160"/>
    </location>
</feature>
<feature type="transmembrane region" description="Helical" evidence="1">
    <location>
        <begin position="6"/>
        <end position="22"/>
    </location>
</feature>
<feature type="transmembrane region" description="Helical" evidence="1">
    <location>
        <begin position="77"/>
        <end position="95"/>
    </location>
</feature>
<keyword evidence="1" id="KW-0812">Transmembrane</keyword>
<sequence>MLEVLGVALIALGIVVLFVIGMRRPARPSPLLVKPPPVPLAEPELSPENALEEIERRAKAIAEHDARRRRWLRPMGVFGRLVTYAVLFLILYAYWPEDISHKPFASLTLSDLTKTAGSIAIALVLIRALFEPSDDEEIKDAWGVLGIVILGGGVVAVVLLNKG</sequence>
<accession>A0ABQ6AUG1</accession>
<dbReference type="Proteomes" id="UP001156905">
    <property type="component" value="Unassembled WGS sequence"/>
</dbReference>
<evidence type="ECO:0000313" key="2">
    <source>
        <dbReference type="EMBL" id="GLR85844.1"/>
    </source>
</evidence>
<keyword evidence="1" id="KW-0472">Membrane</keyword>
<evidence type="ECO:0000313" key="3">
    <source>
        <dbReference type="Proteomes" id="UP001156905"/>
    </source>
</evidence>
<name>A0ABQ6AUG1_9BRAD</name>
<evidence type="ECO:0000256" key="1">
    <source>
        <dbReference type="SAM" id="Phobius"/>
    </source>
</evidence>
<comment type="caution">
    <text evidence="2">The sequence shown here is derived from an EMBL/GenBank/DDBJ whole genome shotgun (WGS) entry which is preliminary data.</text>
</comment>
<protein>
    <submittedName>
        <fullName evidence="2">Uncharacterized protein</fullName>
    </submittedName>
</protein>
<proteinExistence type="predicted"/>
<dbReference type="RefSeq" id="WP_284265508.1">
    <property type="nucleotide sequence ID" value="NZ_BSOW01000007.1"/>
</dbReference>
<reference evidence="3" key="1">
    <citation type="journal article" date="2019" name="Int. J. Syst. Evol. Microbiol.">
        <title>The Global Catalogue of Microorganisms (GCM) 10K type strain sequencing project: providing services to taxonomists for standard genome sequencing and annotation.</title>
        <authorList>
            <consortium name="The Broad Institute Genomics Platform"/>
            <consortium name="The Broad Institute Genome Sequencing Center for Infectious Disease"/>
            <person name="Wu L."/>
            <person name="Ma J."/>
        </authorList>
    </citation>
    <scope>NUCLEOTIDE SEQUENCE [LARGE SCALE GENOMIC DNA]</scope>
    <source>
        <strain evidence="3">NBRC 102520</strain>
    </source>
</reference>
<dbReference type="EMBL" id="BSOW01000007">
    <property type="protein sequence ID" value="GLR85844.1"/>
    <property type="molecule type" value="Genomic_DNA"/>
</dbReference>
<keyword evidence="1" id="KW-1133">Transmembrane helix</keyword>
<gene>
    <name evidence="2" type="ORF">GCM10007857_25550</name>
</gene>
<organism evidence="2 3">
    <name type="scientific">Bradyrhizobium iriomotense</name>
    <dbReference type="NCBI Taxonomy" id="441950"/>
    <lineage>
        <taxon>Bacteria</taxon>
        <taxon>Pseudomonadati</taxon>
        <taxon>Pseudomonadota</taxon>
        <taxon>Alphaproteobacteria</taxon>
        <taxon>Hyphomicrobiales</taxon>
        <taxon>Nitrobacteraceae</taxon>
        <taxon>Bradyrhizobium</taxon>
    </lineage>
</organism>
<keyword evidence="3" id="KW-1185">Reference proteome</keyword>